<protein>
    <submittedName>
        <fullName evidence="1">Uncharacterized protein</fullName>
    </submittedName>
</protein>
<dbReference type="EMBL" id="GBRH01167991">
    <property type="protein sequence ID" value="JAE29905.1"/>
    <property type="molecule type" value="Transcribed_RNA"/>
</dbReference>
<proteinExistence type="predicted"/>
<dbReference type="AlphaFoldDB" id="A0A0A9GY31"/>
<name>A0A0A9GY31_ARUDO</name>
<evidence type="ECO:0000313" key="1">
    <source>
        <dbReference type="EMBL" id="JAE29905.1"/>
    </source>
</evidence>
<accession>A0A0A9GY31</accession>
<sequence>MITSTQTKNLNHIAARVHLCIIGGAIQENVKVLWMCKPDEGRRQSGATFHDKAIHIHIFSLFSSSILMH</sequence>
<reference evidence="1" key="1">
    <citation type="submission" date="2014-09" db="EMBL/GenBank/DDBJ databases">
        <authorList>
            <person name="Magalhaes I.L.F."/>
            <person name="Oliveira U."/>
            <person name="Santos F.R."/>
            <person name="Vidigal T.H.D.A."/>
            <person name="Brescovit A.D."/>
            <person name="Santos A.J."/>
        </authorList>
    </citation>
    <scope>NUCLEOTIDE SEQUENCE</scope>
    <source>
        <tissue evidence="1">Shoot tissue taken approximately 20 cm above the soil surface</tissue>
    </source>
</reference>
<organism evidence="1">
    <name type="scientific">Arundo donax</name>
    <name type="common">Giant reed</name>
    <name type="synonym">Donax arundinaceus</name>
    <dbReference type="NCBI Taxonomy" id="35708"/>
    <lineage>
        <taxon>Eukaryota</taxon>
        <taxon>Viridiplantae</taxon>
        <taxon>Streptophyta</taxon>
        <taxon>Embryophyta</taxon>
        <taxon>Tracheophyta</taxon>
        <taxon>Spermatophyta</taxon>
        <taxon>Magnoliopsida</taxon>
        <taxon>Liliopsida</taxon>
        <taxon>Poales</taxon>
        <taxon>Poaceae</taxon>
        <taxon>PACMAD clade</taxon>
        <taxon>Arundinoideae</taxon>
        <taxon>Arundineae</taxon>
        <taxon>Arundo</taxon>
    </lineage>
</organism>
<reference evidence="1" key="2">
    <citation type="journal article" date="2015" name="Data Brief">
        <title>Shoot transcriptome of the giant reed, Arundo donax.</title>
        <authorList>
            <person name="Barrero R.A."/>
            <person name="Guerrero F.D."/>
            <person name="Moolhuijzen P."/>
            <person name="Goolsby J.A."/>
            <person name="Tidwell J."/>
            <person name="Bellgard S.E."/>
            <person name="Bellgard M.I."/>
        </authorList>
    </citation>
    <scope>NUCLEOTIDE SEQUENCE</scope>
    <source>
        <tissue evidence="1">Shoot tissue taken approximately 20 cm above the soil surface</tissue>
    </source>
</reference>